<protein>
    <submittedName>
        <fullName evidence="1">PIPO</fullName>
    </submittedName>
</protein>
<proteinExistence type="predicted"/>
<feature type="non-terminal residue" evidence="1">
    <location>
        <position position="1"/>
    </location>
</feature>
<evidence type="ECO:0000313" key="1">
    <source>
        <dbReference type="EMBL" id="AJD23392.1"/>
    </source>
</evidence>
<dbReference type="EMBL" id="KJ789135">
    <property type="protein sequence ID" value="AJD23392.1"/>
    <property type="molecule type" value="Genomic_RNA"/>
</dbReference>
<name>A0A0B4VLL5_9POTY</name>
<reference evidence="1" key="1">
    <citation type="submission" date="2014-05" db="EMBL/GenBank/DDBJ databases">
        <title>Molecular characterization of an isolate of Chinese yam necrotic mosaic virus in China.</title>
        <authorList>
            <person name="Zou C."/>
            <person name="Meng J."/>
            <person name="Yao Z."/>
            <person name="Chen B."/>
        </authorList>
    </citation>
    <scope>NUCLEOTIDE SEQUENCE</scope>
    <source>
        <strain evidence="1">FX1</strain>
    </source>
</reference>
<organism evidence="1">
    <name type="scientific">Chinese yam necrotic mosaic virus</name>
    <dbReference type="NCBI Taxonomy" id="128818"/>
    <lineage>
        <taxon>Viruses</taxon>
        <taxon>Riboviria</taxon>
        <taxon>Orthornavirae</taxon>
        <taxon>Pisuviricota</taxon>
        <taxon>Stelpaviricetes</taxon>
        <taxon>Patatavirales</taxon>
        <taxon>Potyviridae</taxon>
        <taxon>Macluravirus</taxon>
        <taxon>Macluravirus dioscoreachinense</taxon>
    </lineage>
</organism>
<accession>A0A0B4VLL5</accession>
<sequence length="57" mass="6612">GKKLHVSLRKTNLQPHRQTIRGHVLLLSHVAIQAVRKIITFKCRQISSAIKREIELF</sequence>